<evidence type="ECO:0000256" key="2">
    <source>
        <dbReference type="ARBA" id="ARBA00023235"/>
    </source>
</evidence>
<dbReference type="PIRSF" id="PIRSF016184">
    <property type="entry name" value="PhzC_PhzF"/>
    <property type="match status" value="1"/>
</dbReference>
<keyword evidence="4" id="KW-1185">Reference proteome</keyword>
<comment type="similarity">
    <text evidence="1">Belongs to the PhzF family.</text>
</comment>
<dbReference type="SUPFAM" id="SSF54506">
    <property type="entry name" value="Diaminopimelate epimerase-like"/>
    <property type="match status" value="1"/>
</dbReference>
<dbReference type="Gene3D" id="3.10.310.10">
    <property type="entry name" value="Diaminopimelate Epimerase, Chain A, domain 1"/>
    <property type="match status" value="2"/>
</dbReference>
<evidence type="ECO:0000313" key="4">
    <source>
        <dbReference type="Proteomes" id="UP000677244"/>
    </source>
</evidence>
<dbReference type="Pfam" id="PF02567">
    <property type="entry name" value="PhzC-PhzF"/>
    <property type="match status" value="1"/>
</dbReference>
<organism evidence="3 4">
    <name type="scientific">Niastella soli</name>
    <dbReference type="NCBI Taxonomy" id="2821487"/>
    <lineage>
        <taxon>Bacteria</taxon>
        <taxon>Pseudomonadati</taxon>
        <taxon>Bacteroidota</taxon>
        <taxon>Chitinophagia</taxon>
        <taxon>Chitinophagales</taxon>
        <taxon>Chitinophagaceae</taxon>
        <taxon>Niastella</taxon>
    </lineage>
</organism>
<dbReference type="EMBL" id="JAGHKO010000002">
    <property type="protein sequence ID" value="MBO9201294.1"/>
    <property type="molecule type" value="Genomic_DNA"/>
</dbReference>
<dbReference type="InterPro" id="IPR003719">
    <property type="entry name" value="Phenazine_PhzF-like"/>
</dbReference>
<evidence type="ECO:0000313" key="3">
    <source>
        <dbReference type="EMBL" id="MBO9201294.1"/>
    </source>
</evidence>
<reference evidence="3 4" key="1">
    <citation type="submission" date="2021-03" db="EMBL/GenBank/DDBJ databases">
        <title>Assistant Professor.</title>
        <authorList>
            <person name="Huq M.A."/>
        </authorList>
    </citation>
    <scope>NUCLEOTIDE SEQUENCE [LARGE SCALE GENOMIC DNA]</scope>
    <source>
        <strain evidence="3 4">MAH-29</strain>
    </source>
</reference>
<dbReference type="RefSeq" id="WP_209139352.1">
    <property type="nucleotide sequence ID" value="NZ_JAGHKO010000002.1"/>
</dbReference>
<accession>A0ABS3YTX9</accession>
<dbReference type="Proteomes" id="UP000677244">
    <property type="component" value="Unassembled WGS sequence"/>
</dbReference>
<dbReference type="PANTHER" id="PTHR13774">
    <property type="entry name" value="PHENAZINE BIOSYNTHESIS PROTEIN"/>
    <property type="match status" value="1"/>
</dbReference>
<name>A0ABS3YTX9_9BACT</name>
<comment type="caution">
    <text evidence="3">The sequence shown here is derived from an EMBL/GenBank/DDBJ whole genome shotgun (WGS) entry which is preliminary data.</text>
</comment>
<dbReference type="PANTHER" id="PTHR13774:SF39">
    <property type="entry name" value="BIOSYNTHESIS PROTEIN, PUTATIVE-RELATED"/>
    <property type="match status" value="1"/>
</dbReference>
<protein>
    <submittedName>
        <fullName evidence="3">PhzF family phenazine biosynthesis protein</fullName>
    </submittedName>
</protein>
<sequence length="294" mass="32227">MDNSRKIEVQILNAFVDNNKGGNPAGVVLNADNLTNEQKLKIAAKVGLSETAFVSKSEIADFKLDFFTPTRQIAHCGHATIATFSYLSQSGLIKNTLSSKETIDGKREILLQGELAFMEQKAPVYKNVDKQEAQILRSLGLTKKDVLKEAPISLVNTGNSFVIVPVKNVEILKNIKPDHTLISQISEELDLIGFYVFCTETSSPIRDANTRMFAPRYGIEEEAATGMAAGPLACYLFDIVGVRKDRMLIEQGWFMRQPSPSLIIADLSLDNGKISKIMAGGKGILMTSLSVNID</sequence>
<dbReference type="NCBIfam" id="TIGR00654">
    <property type="entry name" value="PhzF_family"/>
    <property type="match status" value="1"/>
</dbReference>
<keyword evidence="2" id="KW-0413">Isomerase</keyword>
<gene>
    <name evidence="3" type="ORF">J7I42_13520</name>
</gene>
<proteinExistence type="inferred from homology"/>
<evidence type="ECO:0000256" key="1">
    <source>
        <dbReference type="ARBA" id="ARBA00008270"/>
    </source>
</evidence>